<sequence length="154" mass="17880">NSEVSFIDKHLLLFVKEALLKDSSKNLVYGFDDAKEEQGYMLNLKLGYKHKRKPRYAFFVEAKGPNKTSIYQADDDYVRLMKQMKTSIGIQVDMGFQNPKSLGLLVESWRCKLYSMKLVEEAIYLPAMIKRFWLVEKIEQVISILSTVEGVMLK</sequence>
<dbReference type="AlphaFoldDB" id="A0A1X0QSK2"/>
<organism evidence="1">
    <name type="scientific">Rhizopus microsporus var. microsporus</name>
    <dbReference type="NCBI Taxonomy" id="86635"/>
    <lineage>
        <taxon>Eukaryota</taxon>
        <taxon>Fungi</taxon>
        <taxon>Fungi incertae sedis</taxon>
        <taxon>Mucoromycota</taxon>
        <taxon>Mucoromycotina</taxon>
        <taxon>Mucoromycetes</taxon>
        <taxon>Mucorales</taxon>
        <taxon>Mucorineae</taxon>
        <taxon>Rhizopodaceae</taxon>
        <taxon>Rhizopus</taxon>
    </lineage>
</organism>
<dbReference type="Proteomes" id="UP000242414">
    <property type="component" value="Unassembled WGS sequence"/>
</dbReference>
<gene>
    <name evidence="1" type="ORF">BCV72DRAFT_214634</name>
</gene>
<dbReference type="OrthoDB" id="2281761at2759"/>
<reference evidence="1" key="1">
    <citation type="journal article" date="2016" name="Proc. Natl. Acad. Sci. U.S.A.">
        <title>Lipid metabolic changes in an early divergent fungus govern the establishment of a mutualistic symbiosis with endobacteria.</title>
        <authorList>
            <person name="Lastovetsky O.A."/>
            <person name="Gaspar M.L."/>
            <person name="Mondo S.J."/>
            <person name="LaButti K.M."/>
            <person name="Sandor L."/>
            <person name="Grigoriev I.V."/>
            <person name="Henry S.A."/>
            <person name="Pawlowska T.E."/>
        </authorList>
    </citation>
    <scope>NUCLEOTIDE SEQUENCE [LARGE SCALE GENOMIC DNA]</scope>
    <source>
        <strain evidence="1">ATCC 52814</strain>
    </source>
</reference>
<proteinExistence type="predicted"/>
<name>A0A1X0QSK2_RHIZD</name>
<feature type="non-terminal residue" evidence="1">
    <location>
        <position position="1"/>
    </location>
</feature>
<accession>A0A1X0QSK2</accession>
<protein>
    <submittedName>
        <fullName evidence="1">Uncharacterized protein</fullName>
    </submittedName>
</protein>
<dbReference type="EMBL" id="KV922034">
    <property type="protein sequence ID" value="ORE02755.1"/>
    <property type="molecule type" value="Genomic_DNA"/>
</dbReference>
<dbReference type="VEuPathDB" id="FungiDB:BCV72DRAFT_214634"/>
<evidence type="ECO:0000313" key="1">
    <source>
        <dbReference type="EMBL" id="ORE02755.1"/>
    </source>
</evidence>